<proteinExistence type="predicted"/>
<gene>
    <name evidence="1" type="ORF">C4B68_06035</name>
</gene>
<sequence>MSSASPSPIRAVDSPYEQFLATVGRQPTAAQCEQWADEHPGDPDQGRALVHAGWLTARGKQHQGGDDAKALELFTRATKLSGAAGRQAQVGVVETLYAQDRERDAEQAEQALREELTEQPDEAVADLQVFDDMVDMLGEIGRSERALDWCLAALAHPAARENKGTGGGEAARLRHGLRISRALLRRDLGLEPTDDDLAAEAETDAELGEFGEELDRALSGLPSGRPVEVPEDTAAFDGIVLRWVREDFAAVRTRWPESTDSYGDDYTAYAQRLQTDARAYAEAGAARVHIVSATLAAYEEFAVREGRDADNPDTRRAFSRHVVRAHPDESLAWPPPRNGPCWCDSGRKYKKCCGAPARN</sequence>
<organism evidence="1 2">
    <name type="scientific">Streptomyces dengpaensis</name>
    <dbReference type="NCBI Taxonomy" id="2049881"/>
    <lineage>
        <taxon>Bacteria</taxon>
        <taxon>Bacillati</taxon>
        <taxon>Actinomycetota</taxon>
        <taxon>Actinomycetes</taxon>
        <taxon>Kitasatosporales</taxon>
        <taxon>Streptomycetaceae</taxon>
        <taxon>Streptomyces</taxon>
    </lineage>
</organism>
<dbReference type="RefSeq" id="WP_099498389.1">
    <property type="nucleotide sequence ID" value="NZ_CP026652.1"/>
</dbReference>
<protein>
    <recommendedName>
        <fullName evidence="3">SEC-C motif-containing protein</fullName>
    </recommendedName>
</protein>
<name>A0ABM6SM09_9ACTN</name>
<dbReference type="Pfam" id="PF02810">
    <property type="entry name" value="SEC-C"/>
    <property type="match status" value="1"/>
</dbReference>
<dbReference type="Proteomes" id="UP000238413">
    <property type="component" value="Chromosome"/>
</dbReference>
<keyword evidence="2" id="KW-1185">Reference proteome</keyword>
<reference evidence="1 2" key="1">
    <citation type="submission" date="2018-02" db="EMBL/GenBank/DDBJ databases">
        <title>Complete genome sequence of Streptomyces dengpaensis, the producer of angucyclines.</title>
        <authorList>
            <person name="Yumei L."/>
        </authorList>
    </citation>
    <scope>NUCLEOTIDE SEQUENCE [LARGE SCALE GENOMIC DNA]</scope>
    <source>
        <strain evidence="1 2">XZHG99</strain>
    </source>
</reference>
<evidence type="ECO:0000313" key="2">
    <source>
        <dbReference type="Proteomes" id="UP000238413"/>
    </source>
</evidence>
<accession>A0ABM6SM09</accession>
<evidence type="ECO:0008006" key="3">
    <source>
        <dbReference type="Google" id="ProtNLM"/>
    </source>
</evidence>
<dbReference type="InterPro" id="IPR004027">
    <property type="entry name" value="SEC_C_motif"/>
</dbReference>
<dbReference type="Gene3D" id="3.10.450.50">
    <property type="match status" value="1"/>
</dbReference>
<dbReference type="EMBL" id="CP026652">
    <property type="protein sequence ID" value="AVH55413.1"/>
    <property type="molecule type" value="Genomic_DNA"/>
</dbReference>
<dbReference type="SUPFAM" id="SSF103642">
    <property type="entry name" value="Sec-C motif"/>
    <property type="match status" value="1"/>
</dbReference>
<evidence type="ECO:0000313" key="1">
    <source>
        <dbReference type="EMBL" id="AVH55413.1"/>
    </source>
</evidence>